<evidence type="ECO:0000256" key="1">
    <source>
        <dbReference type="SAM" id="Phobius"/>
    </source>
</evidence>
<evidence type="ECO:0000313" key="2">
    <source>
        <dbReference type="EMBL" id="GAA0744822.1"/>
    </source>
</evidence>
<feature type="transmembrane region" description="Helical" evidence="1">
    <location>
        <begin position="91"/>
        <end position="112"/>
    </location>
</feature>
<organism evidence="2 3">
    <name type="scientific">Clostridium oceanicum</name>
    <dbReference type="NCBI Taxonomy" id="1543"/>
    <lineage>
        <taxon>Bacteria</taxon>
        <taxon>Bacillati</taxon>
        <taxon>Bacillota</taxon>
        <taxon>Clostridia</taxon>
        <taxon>Eubacteriales</taxon>
        <taxon>Clostridiaceae</taxon>
        <taxon>Clostridium</taxon>
    </lineage>
</organism>
<keyword evidence="1" id="KW-0472">Membrane</keyword>
<keyword evidence="1" id="KW-1133">Transmembrane helix</keyword>
<feature type="transmembrane region" description="Helical" evidence="1">
    <location>
        <begin position="38"/>
        <end position="54"/>
    </location>
</feature>
<feature type="transmembrane region" description="Helical" evidence="1">
    <location>
        <begin position="6"/>
        <end position="26"/>
    </location>
</feature>
<protein>
    <submittedName>
        <fullName evidence="2">Uncharacterized protein</fullName>
    </submittedName>
</protein>
<feature type="transmembrane region" description="Helical" evidence="1">
    <location>
        <begin position="124"/>
        <end position="145"/>
    </location>
</feature>
<gene>
    <name evidence="2" type="ORF">GCM10008906_30250</name>
</gene>
<accession>A0ABN1JQW2</accession>
<keyword evidence="3" id="KW-1185">Reference proteome</keyword>
<dbReference type="EMBL" id="BAAACG010000013">
    <property type="protein sequence ID" value="GAA0744822.1"/>
    <property type="molecule type" value="Genomic_DNA"/>
</dbReference>
<name>A0ABN1JQW2_9CLOT</name>
<reference evidence="2 3" key="1">
    <citation type="journal article" date="2019" name="Int. J. Syst. Evol. Microbiol.">
        <title>The Global Catalogue of Microorganisms (GCM) 10K type strain sequencing project: providing services to taxonomists for standard genome sequencing and annotation.</title>
        <authorList>
            <consortium name="The Broad Institute Genomics Platform"/>
            <consortium name="The Broad Institute Genome Sequencing Center for Infectious Disease"/>
            <person name="Wu L."/>
            <person name="Ma J."/>
        </authorList>
    </citation>
    <scope>NUCLEOTIDE SEQUENCE [LARGE SCALE GENOMIC DNA]</scope>
    <source>
        <strain evidence="2 3">JCM 1407</strain>
    </source>
</reference>
<dbReference type="Proteomes" id="UP001501510">
    <property type="component" value="Unassembled WGS sequence"/>
</dbReference>
<evidence type="ECO:0000313" key="3">
    <source>
        <dbReference type="Proteomes" id="UP001501510"/>
    </source>
</evidence>
<sequence>MLRTSILEFFLRGIPEALLFILAIYLLLNKSVKENKKLYIISSLIVSISMYLIRLLPIHFGVHTILTITVYIIVFVLINKIEINKAISYSIIVMMILSIGEFINLSILNSIFKSNINAILNNKLLKVILFYPSLIIFMGVILFIYKFNKNRQDICS</sequence>
<feature type="transmembrane region" description="Helical" evidence="1">
    <location>
        <begin position="60"/>
        <end position="79"/>
    </location>
</feature>
<keyword evidence="1" id="KW-0812">Transmembrane</keyword>
<comment type="caution">
    <text evidence="2">The sequence shown here is derived from an EMBL/GenBank/DDBJ whole genome shotgun (WGS) entry which is preliminary data.</text>
</comment>
<proteinExistence type="predicted"/>